<dbReference type="AlphaFoldDB" id="A0A2H3NYE5"/>
<feature type="binding site" evidence="19">
    <location>
        <position position="158"/>
    </location>
    <ligand>
        <name>NAD(+)</name>
        <dbReference type="ChEBI" id="CHEBI:57540"/>
    </ligand>
</feature>
<feature type="binding site" evidence="19">
    <location>
        <position position="191"/>
    </location>
    <ligand>
        <name>Zn(2+)</name>
        <dbReference type="ChEBI" id="CHEBI:29105"/>
    </ligand>
</feature>
<evidence type="ECO:0000313" key="23">
    <source>
        <dbReference type="Proteomes" id="UP000221024"/>
    </source>
</evidence>
<keyword evidence="14 19" id="KW-0862">Zinc</keyword>
<feature type="domain" description="3-dehydroquinate synthase N-terminal" evidence="20">
    <location>
        <begin position="74"/>
        <end position="186"/>
    </location>
</feature>
<dbReference type="Pfam" id="PF01761">
    <property type="entry name" value="DHQ_synthase"/>
    <property type="match status" value="1"/>
</dbReference>
<evidence type="ECO:0000256" key="10">
    <source>
        <dbReference type="ARBA" id="ARBA00022490"/>
    </source>
</evidence>
<dbReference type="Gene3D" id="1.20.1090.10">
    <property type="entry name" value="Dehydroquinate synthase-like - alpha domain"/>
    <property type="match status" value="1"/>
</dbReference>
<dbReference type="PIRSF" id="PIRSF001455">
    <property type="entry name" value="DHQ_synth"/>
    <property type="match status" value="1"/>
</dbReference>
<keyword evidence="13 19" id="KW-0547">Nucleotide-binding</keyword>
<feature type="binding site" evidence="19">
    <location>
        <position position="272"/>
    </location>
    <ligand>
        <name>Zn(2+)</name>
        <dbReference type="ChEBI" id="CHEBI:29105"/>
    </ligand>
</feature>
<evidence type="ECO:0000313" key="22">
    <source>
        <dbReference type="EMBL" id="PEN05647.1"/>
    </source>
</evidence>
<comment type="cofactor">
    <cofactor evidence="2 19">
        <name>NAD(+)</name>
        <dbReference type="ChEBI" id="CHEBI:57540"/>
    </cofactor>
</comment>
<protein>
    <recommendedName>
        <fullName evidence="9 19">3-dehydroquinate synthase</fullName>
        <shortName evidence="19">DHQS</shortName>
        <ecNumber evidence="8 19">4.2.3.4</ecNumber>
    </recommendedName>
</protein>
<evidence type="ECO:0000256" key="2">
    <source>
        <dbReference type="ARBA" id="ARBA00001911"/>
    </source>
</evidence>
<keyword evidence="17 19" id="KW-0456">Lyase</keyword>
<dbReference type="PANTHER" id="PTHR43622">
    <property type="entry name" value="3-DEHYDROQUINATE SYNTHASE"/>
    <property type="match status" value="1"/>
</dbReference>
<evidence type="ECO:0000256" key="11">
    <source>
        <dbReference type="ARBA" id="ARBA00022605"/>
    </source>
</evidence>
<proteinExistence type="inferred from homology"/>
<organism evidence="22 23">
    <name type="scientific">Longimonas halophila</name>
    <dbReference type="NCBI Taxonomy" id="1469170"/>
    <lineage>
        <taxon>Bacteria</taxon>
        <taxon>Pseudomonadati</taxon>
        <taxon>Rhodothermota</taxon>
        <taxon>Rhodothermia</taxon>
        <taxon>Rhodothermales</taxon>
        <taxon>Salisaetaceae</taxon>
        <taxon>Longimonas</taxon>
    </lineage>
</organism>
<feature type="binding site" evidence="19">
    <location>
        <begin position="136"/>
        <end position="137"/>
    </location>
    <ligand>
        <name>NAD(+)</name>
        <dbReference type="ChEBI" id="CHEBI:57540"/>
    </ligand>
</feature>
<evidence type="ECO:0000256" key="17">
    <source>
        <dbReference type="ARBA" id="ARBA00023239"/>
    </source>
</evidence>
<feature type="binding site" evidence="19">
    <location>
        <position position="255"/>
    </location>
    <ligand>
        <name>Zn(2+)</name>
        <dbReference type="ChEBI" id="CHEBI:29105"/>
    </ligand>
</feature>
<keyword evidence="18 19" id="KW-0170">Cobalt</keyword>
<evidence type="ECO:0000256" key="15">
    <source>
        <dbReference type="ARBA" id="ARBA00023027"/>
    </source>
</evidence>
<dbReference type="Proteomes" id="UP000221024">
    <property type="component" value="Unassembled WGS sequence"/>
</dbReference>
<dbReference type="OrthoDB" id="9806583at2"/>
<evidence type="ECO:0000256" key="6">
    <source>
        <dbReference type="ARBA" id="ARBA00004661"/>
    </source>
</evidence>
<feature type="binding site" evidence="19">
    <location>
        <position position="149"/>
    </location>
    <ligand>
        <name>NAD(+)</name>
        <dbReference type="ChEBI" id="CHEBI:57540"/>
    </ligand>
</feature>
<evidence type="ECO:0000259" key="21">
    <source>
        <dbReference type="Pfam" id="PF24621"/>
    </source>
</evidence>
<accession>A0A2H3NYE5</accession>
<dbReference type="GO" id="GO:0008652">
    <property type="term" value="P:amino acid biosynthetic process"/>
    <property type="evidence" value="ECO:0007669"/>
    <property type="project" value="UniProtKB-KW"/>
</dbReference>
<evidence type="ECO:0000256" key="5">
    <source>
        <dbReference type="ARBA" id="ARBA00004496"/>
    </source>
</evidence>
<dbReference type="InterPro" id="IPR056179">
    <property type="entry name" value="DHQS_C"/>
</dbReference>
<comment type="similarity">
    <text evidence="7 19">Belongs to the sugar phosphate cyclases superfamily. Dehydroquinate synthase family.</text>
</comment>
<dbReference type="GO" id="GO:0000166">
    <property type="term" value="F:nucleotide binding"/>
    <property type="evidence" value="ECO:0007669"/>
    <property type="project" value="UniProtKB-KW"/>
</dbReference>
<dbReference type="SUPFAM" id="SSF56796">
    <property type="entry name" value="Dehydroquinate synthase-like"/>
    <property type="match status" value="1"/>
</dbReference>
<dbReference type="GO" id="GO:0009073">
    <property type="term" value="P:aromatic amino acid family biosynthetic process"/>
    <property type="evidence" value="ECO:0007669"/>
    <property type="project" value="UniProtKB-KW"/>
</dbReference>
<keyword evidence="23" id="KW-1185">Reference proteome</keyword>
<keyword evidence="11 19" id="KW-0028">Amino-acid biosynthesis</keyword>
<feature type="domain" description="3-dehydroquinate synthase C-terminal" evidence="21">
    <location>
        <begin position="188"/>
        <end position="330"/>
    </location>
</feature>
<dbReference type="GO" id="GO:0009423">
    <property type="term" value="P:chorismate biosynthetic process"/>
    <property type="evidence" value="ECO:0007669"/>
    <property type="project" value="UniProtKB-UniRule"/>
</dbReference>
<dbReference type="GO" id="GO:0003856">
    <property type="term" value="F:3-dehydroquinate synthase activity"/>
    <property type="evidence" value="ECO:0007669"/>
    <property type="project" value="UniProtKB-UniRule"/>
</dbReference>
<dbReference type="InterPro" id="IPR030960">
    <property type="entry name" value="DHQS/DOIS_N"/>
</dbReference>
<reference evidence="22 23" key="1">
    <citation type="submission" date="2017-10" db="EMBL/GenBank/DDBJ databases">
        <title>Draft genome of Longimonas halophila.</title>
        <authorList>
            <person name="Goh K.M."/>
            <person name="Shamsir M.S."/>
            <person name="Lim S.W."/>
        </authorList>
    </citation>
    <scope>NUCLEOTIDE SEQUENCE [LARGE SCALE GENOMIC DNA]</scope>
    <source>
        <strain evidence="22 23">KCTC 42399</strain>
    </source>
</reference>
<evidence type="ECO:0000256" key="4">
    <source>
        <dbReference type="ARBA" id="ARBA00003485"/>
    </source>
</evidence>
<comment type="caution">
    <text evidence="19">Lacks conserved residue(s) required for the propagation of feature annotation.</text>
</comment>
<evidence type="ECO:0000256" key="18">
    <source>
        <dbReference type="ARBA" id="ARBA00023285"/>
    </source>
</evidence>
<dbReference type="InterPro" id="IPR050071">
    <property type="entry name" value="Dehydroquinate_synthase"/>
</dbReference>
<keyword evidence="16 19" id="KW-0057">Aromatic amino acid biosynthesis</keyword>
<evidence type="ECO:0000256" key="12">
    <source>
        <dbReference type="ARBA" id="ARBA00022723"/>
    </source>
</evidence>
<evidence type="ECO:0000256" key="19">
    <source>
        <dbReference type="HAMAP-Rule" id="MF_00110"/>
    </source>
</evidence>
<evidence type="ECO:0000256" key="9">
    <source>
        <dbReference type="ARBA" id="ARBA00017684"/>
    </source>
</evidence>
<dbReference type="HAMAP" id="MF_00110">
    <property type="entry name" value="DHQ_synthase"/>
    <property type="match status" value="1"/>
</dbReference>
<evidence type="ECO:0000256" key="8">
    <source>
        <dbReference type="ARBA" id="ARBA00013031"/>
    </source>
</evidence>
<comment type="subcellular location">
    <subcellularLocation>
        <location evidence="5 19">Cytoplasm</location>
    </subcellularLocation>
</comment>
<dbReference type="EC" id="4.2.3.4" evidence="8 19"/>
<feature type="binding site" evidence="19">
    <location>
        <begin position="176"/>
        <end position="179"/>
    </location>
    <ligand>
        <name>NAD(+)</name>
        <dbReference type="ChEBI" id="CHEBI:57540"/>
    </ligand>
</feature>
<dbReference type="CDD" id="cd08195">
    <property type="entry name" value="DHQS"/>
    <property type="match status" value="1"/>
</dbReference>
<comment type="cofactor">
    <cofactor evidence="19">
        <name>Co(2+)</name>
        <dbReference type="ChEBI" id="CHEBI:48828"/>
    </cofactor>
    <cofactor evidence="19">
        <name>Zn(2+)</name>
        <dbReference type="ChEBI" id="CHEBI:29105"/>
    </cofactor>
    <text evidence="19">Binds 1 divalent metal cation per subunit. Can use either Co(2+) or Zn(2+).</text>
</comment>
<dbReference type="PANTHER" id="PTHR43622:SF7">
    <property type="entry name" value="3-DEHYDROQUINATE SYNTHASE, CHLOROPLASTIC"/>
    <property type="match status" value="1"/>
</dbReference>
<comment type="cofactor">
    <cofactor evidence="3">
        <name>Zn(2+)</name>
        <dbReference type="ChEBI" id="CHEBI:29105"/>
    </cofactor>
</comment>
<comment type="caution">
    <text evidence="22">The sequence shown here is derived from an EMBL/GenBank/DDBJ whole genome shotgun (WGS) entry which is preliminary data.</text>
</comment>
<comment type="function">
    <text evidence="4 19">Catalyzes the conversion of 3-deoxy-D-arabino-heptulosonate 7-phosphate (DAHP) to dehydroquinate (DHQ).</text>
</comment>
<dbReference type="InterPro" id="IPR016037">
    <property type="entry name" value="DHQ_synth_AroB"/>
</dbReference>
<sequence length="369" mass="39779">MPASRLRPDALSVDTDIRTYPIRFVHLADVSAHLNDLGLHGPRVVVITDENVAAHYRTPLVHAFEAAGWTPHVVVVPPGESSKSLDRLSTLYDTLLPLGLERSTPVCTLGGGVVGDLGGFAAATLLRGVPLVHLPTSLLAQVDSSIGGKTGINHTVGKNLIGSFYQPHAVLVDPETLLTLPAREWVNGMAEAVKHGFIADPELIDYTERHLVDILGHHDLEATVPAVRAAMHIKAQVVADDEREAGKRAWLNFGHTFAHAIEHVAGYGTVAHGEAVALGMRAALYLSHRRAPAALDHDRLDALLAQLPTPDVSGLAFEALWDAMRHDKKTKDGTIRFVLLHAVGDPFVADDCTRASVQRAWDFVQQSTA</sequence>
<dbReference type="Pfam" id="PF24621">
    <property type="entry name" value="DHQS_C"/>
    <property type="match status" value="1"/>
</dbReference>
<keyword evidence="15 19" id="KW-0520">NAD</keyword>
<evidence type="ECO:0000256" key="13">
    <source>
        <dbReference type="ARBA" id="ARBA00022741"/>
    </source>
</evidence>
<dbReference type="NCBIfam" id="TIGR01357">
    <property type="entry name" value="aroB"/>
    <property type="match status" value="1"/>
</dbReference>
<evidence type="ECO:0000256" key="16">
    <source>
        <dbReference type="ARBA" id="ARBA00023141"/>
    </source>
</evidence>
<dbReference type="Gene3D" id="3.40.50.1970">
    <property type="match status" value="1"/>
</dbReference>
<evidence type="ECO:0000259" key="20">
    <source>
        <dbReference type="Pfam" id="PF01761"/>
    </source>
</evidence>
<evidence type="ECO:0000256" key="14">
    <source>
        <dbReference type="ARBA" id="ARBA00022833"/>
    </source>
</evidence>
<feature type="binding site" evidence="19">
    <location>
        <begin position="112"/>
        <end position="116"/>
    </location>
    <ligand>
        <name>NAD(+)</name>
        <dbReference type="ChEBI" id="CHEBI:57540"/>
    </ligand>
</feature>
<dbReference type="GO" id="GO:0046872">
    <property type="term" value="F:metal ion binding"/>
    <property type="evidence" value="ECO:0007669"/>
    <property type="project" value="UniProtKB-KW"/>
</dbReference>
<evidence type="ECO:0000256" key="3">
    <source>
        <dbReference type="ARBA" id="ARBA00001947"/>
    </source>
</evidence>
<keyword evidence="10 19" id="KW-0963">Cytoplasm</keyword>
<gene>
    <name evidence="19 22" type="primary">aroB</name>
    <name evidence="22" type="ORF">CRI93_12090</name>
</gene>
<evidence type="ECO:0000256" key="7">
    <source>
        <dbReference type="ARBA" id="ARBA00005412"/>
    </source>
</evidence>
<dbReference type="UniPathway" id="UPA00053">
    <property type="reaction ID" value="UER00085"/>
</dbReference>
<comment type="pathway">
    <text evidence="6 19">Metabolic intermediate biosynthesis; chorismate biosynthesis; chorismate from D-erythrose 4-phosphate and phosphoenolpyruvate: step 2/7.</text>
</comment>
<dbReference type="FunFam" id="3.40.50.1970:FF:000007">
    <property type="entry name" value="Pentafunctional AROM polypeptide"/>
    <property type="match status" value="1"/>
</dbReference>
<dbReference type="InterPro" id="IPR030963">
    <property type="entry name" value="DHQ_synth_fam"/>
</dbReference>
<evidence type="ECO:0000256" key="1">
    <source>
        <dbReference type="ARBA" id="ARBA00001393"/>
    </source>
</evidence>
<keyword evidence="12 19" id="KW-0479">Metal-binding</keyword>
<comment type="catalytic activity">
    <reaction evidence="1 19">
        <text>7-phospho-2-dehydro-3-deoxy-D-arabino-heptonate = 3-dehydroquinate + phosphate</text>
        <dbReference type="Rhea" id="RHEA:21968"/>
        <dbReference type="ChEBI" id="CHEBI:32364"/>
        <dbReference type="ChEBI" id="CHEBI:43474"/>
        <dbReference type="ChEBI" id="CHEBI:58394"/>
        <dbReference type="EC" id="4.2.3.4"/>
    </reaction>
</comment>
<dbReference type="EMBL" id="PDEP01000012">
    <property type="protein sequence ID" value="PEN05647.1"/>
    <property type="molecule type" value="Genomic_DNA"/>
</dbReference>
<name>A0A2H3NYE5_9BACT</name>
<dbReference type="RefSeq" id="WP_098062902.1">
    <property type="nucleotide sequence ID" value="NZ_PDEP01000012.1"/>
</dbReference>
<dbReference type="GO" id="GO:0005737">
    <property type="term" value="C:cytoplasm"/>
    <property type="evidence" value="ECO:0007669"/>
    <property type="project" value="UniProtKB-SubCell"/>
</dbReference>